<dbReference type="GO" id="GO:0016020">
    <property type="term" value="C:membrane"/>
    <property type="evidence" value="ECO:0007669"/>
    <property type="project" value="TreeGrafter"/>
</dbReference>
<dbReference type="SUPFAM" id="SSF52151">
    <property type="entry name" value="FabD/lysophospholipase-like"/>
    <property type="match status" value="1"/>
</dbReference>
<dbReference type="InterPro" id="IPR001841">
    <property type="entry name" value="Znf_RING"/>
</dbReference>
<feature type="domain" description="PNPLA" evidence="8">
    <location>
        <begin position="474"/>
        <end position="655"/>
    </location>
</feature>
<gene>
    <name evidence="9" type="ORF">N7498_001695</name>
</gene>
<dbReference type="InterPro" id="IPR016035">
    <property type="entry name" value="Acyl_Trfase/lysoPLipase"/>
</dbReference>
<reference evidence="9" key="1">
    <citation type="submission" date="2022-12" db="EMBL/GenBank/DDBJ databases">
        <authorList>
            <person name="Petersen C."/>
        </authorList>
    </citation>
    <scope>NUCLEOTIDE SEQUENCE</scope>
    <source>
        <strain evidence="9">IBT 15544</strain>
    </source>
</reference>
<accession>A0A9W9NA60</accession>
<evidence type="ECO:0000259" key="7">
    <source>
        <dbReference type="PROSITE" id="PS50089"/>
    </source>
</evidence>
<dbReference type="PANTHER" id="PTHR24185:SF8">
    <property type="entry name" value="PNPLA DOMAIN-CONTAINING PROTEIN"/>
    <property type="match status" value="1"/>
</dbReference>
<keyword evidence="3" id="KW-0862">Zinc</keyword>
<dbReference type="InterPro" id="IPR002641">
    <property type="entry name" value="PNPLA_dom"/>
</dbReference>
<feature type="short sequence motif" description="GXSXG" evidence="6">
    <location>
        <begin position="512"/>
        <end position="516"/>
    </location>
</feature>
<keyword evidence="10" id="KW-1185">Reference proteome</keyword>
<organism evidence="9 10">
    <name type="scientific">Penicillium cinerascens</name>
    <dbReference type="NCBI Taxonomy" id="70096"/>
    <lineage>
        <taxon>Eukaryota</taxon>
        <taxon>Fungi</taxon>
        <taxon>Dikarya</taxon>
        <taxon>Ascomycota</taxon>
        <taxon>Pezizomycotina</taxon>
        <taxon>Eurotiomycetes</taxon>
        <taxon>Eurotiomycetidae</taxon>
        <taxon>Eurotiales</taxon>
        <taxon>Aspergillaceae</taxon>
        <taxon>Penicillium</taxon>
    </lineage>
</organism>
<dbReference type="RefSeq" id="XP_058311101.1">
    <property type="nucleotide sequence ID" value="XM_058448757.1"/>
</dbReference>
<protein>
    <recommendedName>
        <fullName evidence="11">PNPLA domain-containing protein</fullName>
    </recommendedName>
</protein>
<dbReference type="GO" id="GO:0019369">
    <property type="term" value="P:arachidonate metabolic process"/>
    <property type="evidence" value="ECO:0007669"/>
    <property type="project" value="TreeGrafter"/>
</dbReference>
<evidence type="ECO:0000256" key="1">
    <source>
        <dbReference type="ARBA" id="ARBA00022723"/>
    </source>
</evidence>
<dbReference type="PROSITE" id="PS00518">
    <property type="entry name" value="ZF_RING_1"/>
    <property type="match status" value="1"/>
</dbReference>
<keyword evidence="1" id="KW-0479">Metal-binding</keyword>
<evidence type="ECO:0000256" key="2">
    <source>
        <dbReference type="ARBA" id="ARBA00022771"/>
    </source>
</evidence>
<evidence type="ECO:0000256" key="3">
    <source>
        <dbReference type="ARBA" id="ARBA00022833"/>
    </source>
</evidence>
<evidence type="ECO:0000256" key="6">
    <source>
        <dbReference type="PROSITE-ProRule" id="PRU01161"/>
    </source>
</evidence>
<dbReference type="InterPro" id="IPR017907">
    <property type="entry name" value="Znf_RING_CS"/>
</dbReference>
<evidence type="ECO:0000313" key="10">
    <source>
        <dbReference type="Proteomes" id="UP001150904"/>
    </source>
</evidence>
<evidence type="ECO:0000313" key="9">
    <source>
        <dbReference type="EMBL" id="KAJ5215288.1"/>
    </source>
</evidence>
<evidence type="ECO:0008006" key="11">
    <source>
        <dbReference type="Google" id="ProtNLM"/>
    </source>
</evidence>
<dbReference type="OrthoDB" id="194358at2759"/>
<dbReference type="SUPFAM" id="SSF57850">
    <property type="entry name" value="RING/U-box"/>
    <property type="match status" value="1"/>
</dbReference>
<proteinExistence type="predicted"/>
<dbReference type="GO" id="GO:0047499">
    <property type="term" value="F:calcium-independent phospholipase A2 activity"/>
    <property type="evidence" value="ECO:0007669"/>
    <property type="project" value="TreeGrafter"/>
</dbReference>
<comment type="caution">
    <text evidence="9">The sequence shown here is derived from an EMBL/GenBank/DDBJ whole genome shotgun (WGS) entry which is preliminary data.</text>
</comment>
<dbReference type="GO" id="GO:0046486">
    <property type="term" value="P:glycerolipid metabolic process"/>
    <property type="evidence" value="ECO:0007669"/>
    <property type="project" value="UniProtKB-ARBA"/>
</dbReference>
<keyword evidence="2 5" id="KW-0863">Zinc-finger</keyword>
<dbReference type="PANTHER" id="PTHR24185">
    <property type="entry name" value="CALCIUM-INDEPENDENT PHOSPHOLIPASE A2-GAMMA"/>
    <property type="match status" value="1"/>
</dbReference>
<dbReference type="Pfam" id="PF01734">
    <property type="entry name" value="Patatin"/>
    <property type="match status" value="1"/>
</dbReference>
<dbReference type="Proteomes" id="UP001150904">
    <property type="component" value="Unassembled WGS sequence"/>
</dbReference>
<evidence type="ECO:0000259" key="8">
    <source>
        <dbReference type="PROSITE" id="PS51635"/>
    </source>
</evidence>
<reference evidence="9" key="2">
    <citation type="journal article" date="2023" name="IMA Fungus">
        <title>Comparative genomic study of the Penicillium genus elucidates a diverse pangenome and 15 lateral gene transfer events.</title>
        <authorList>
            <person name="Petersen C."/>
            <person name="Sorensen T."/>
            <person name="Nielsen M.R."/>
            <person name="Sondergaard T.E."/>
            <person name="Sorensen J.L."/>
            <person name="Fitzpatrick D.A."/>
            <person name="Frisvad J.C."/>
            <person name="Nielsen K.L."/>
        </authorList>
    </citation>
    <scope>NUCLEOTIDE SEQUENCE</scope>
    <source>
        <strain evidence="9">IBT 15544</strain>
    </source>
</reference>
<dbReference type="GeneID" id="83176058"/>
<dbReference type="GO" id="GO:0008270">
    <property type="term" value="F:zinc ion binding"/>
    <property type="evidence" value="ECO:0007669"/>
    <property type="project" value="UniProtKB-KW"/>
</dbReference>
<name>A0A9W9NA60_9EURO</name>
<feature type="short sequence motif" description="GXGXXG" evidence="6">
    <location>
        <begin position="478"/>
        <end position="483"/>
    </location>
</feature>
<evidence type="ECO:0000256" key="4">
    <source>
        <dbReference type="ARBA" id="ARBA00023098"/>
    </source>
</evidence>
<feature type="domain" description="RING-type" evidence="7">
    <location>
        <begin position="409"/>
        <end position="455"/>
    </location>
</feature>
<sequence>MAVWLDLVPEATGWTLVDTGRLETLVEGLSHPETQYPSLIWFAGNGNRIKALQALFPHNNITRRGPAGLTRLHISTQTANTEYPVFFAESNLFNDSGVGESRLCRWSTEKFQRYHISQKETPSLADIKQHVIRSAIFTWAQVLCFFVNTSSEMRKVLELLDGPRPNIKIGSRSAPSLTRVIIALTCNEESDADTITKCFSQYLNGDTKLEIVFLDLRHRLMLSPKAAFEPLRRVVLDQVQISRAERIQQGISFSSLHLCALWSRTLELEMGSPGKMTLDCLQFARESHMLNWISADHLVRFLDHANDLGCTAEAIHAFIASALLMNAYPPGMHRFRHEDVFDHLYKVQCWEAWNKRTGLDPSLFCSSIMAQLGRNSREMSPAQNSASIRRTALSDFYHKWKGLYSTISCFLCLCRSPEHMLPCHHAICDTCVVIFGLPSKTAEYHFDIPHCPVCSQSLQISIRHLPPTKPPVVLSLDGGGIRGIIQLGLLQSLEKRLGKEIPLPQIIDLCAGTSVGGLNIMDIIFNESSVEQCFRKFPEFARKAFGSQLNLFQERSMFKCPKWLKCFVGLLADGQYDGKNLDNVLKDGLGSDRRMFDFGTTSGSSSRVAIIASRISDGKACVIANYRGVGPRPVEAAYIFLKPQKHNEDPFLWEA</sequence>
<dbReference type="AlphaFoldDB" id="A0A9W9NA60"/>
<dbReference type="PROSITE" id="PS51635">
    <property type="entry name" value="PNPLA"/>
    <property type="match status" value="1"/>
</dbReference>
<dbReference type="Gene3D" id="3.40.1090.10">
    <property type="entry name" value="Cytosolic phospholipase A2 catalytic domain"/>
    <property type="match status" value="1"/>
</dbReference>
<dbReference type="EMBL" id="JAPQKR010000005">
    <property type="protein sequence ID" value="KAJ5215288.1"/>
    <property type="molecule type" value="Genomic_DNA"/>
</dbReference>
<keyword evidence="4" id="KW-0443">Lipid metabolism</keyword>
<evidence type="ECO:0000256" key="5">
    <source>
        <dbReference type="PROSITE-ProRule" id="PRU00175"/>
    </source>
</evidence>
<dbReference type="PROSITE" id="PS50089">
    <property type="entry name" value="ZF_RING_2"/>
    <property type="match status" value="1"/>
</dbReference>
<comment type="caution">
    <text evidence="6">Lacks conserved residue(s) required for the propagation of feature annotation.</text>
</comment>